<gene>
    <name evidence="1" type="ORF">ATY39_12640</name>
</gene>
<protein>
    <submittedName>
        <fullName evidence="1">Uncharacterized protein</fullName>
    </submittedName>
</protein>
<evidence type="ECO:0000313" key="2">
    <source>
        <dbReference type="Proteomes" id="UP000076021"/>
    </source>
</evidence>
<keyword evidence="2" id="KW-1185">Reference proteome</keyword>
<name>A0A143HFA8_9BACL</name>
<evidence type="ECO:0000313" key="1">
    <source>
        <dbReference type="EMBL" id="AMX00181.1"/>
    </source>
</evidence>
<reference evidence="1 2" key="1">
    <citation type="journal article" date="2016" name="Genome Announc.">
        <title>Whole-Genome Sequence of Rummeliibacillus stabekisii Strain PP9 Isolated from Antarctic Soil.</title>
        <authorList>
            <person name="da Mota F.F."/>
            <person name="Vollu R.E."/>
            <person name="Jurelevicius D."/>
            <person name="Seldin L."/>
        </authorList>
    </citation>
    <scope>NUCLEOTIDE SEQUENCE [LARGE SCALE GENOMIC DNA]</scope>
    <source>
        <strain evidence="1 2">PP9</strain>
    </source>
</reference>
<dbReference type="EMBL" id="CP014806">
    <property type="protein sequence ID" value="AMX00181.1"/>
    <property type="molecule type" value="Genomic_DNA"/>
</dbReference>
<organism evidence="1 2">
    <name type="scientific">Rummeliibacillus stabekisii</name>
    <dbReference type="NCBI Taxonomy" id="241244"/>
    <lineage>
        <taxon>Bacteria</taxon>
        <taxon>Bacillati</taxon>
        <taxon>Bacillota</taxon>
        <taxon>Bacilli</taxon>
        <taxon>Bacillales</taxon>
        <taxon>Caryophanaceae</taxon>
        <taxon>Rummeliibacillus</taxon>
    </lineage>
</organism>
<dbReference type="RefSeq" id="WP_066790296.1">
    <property type="nucleotide sequence ID" value="NZ_CP014806.1"/>
</dbReference>
<proteinExistence type="predicted"/>
<accession>A0A143HFA8</accession>
<dbReference type="Proteomes" id="UP000076021">
    <property type="component" value="Chromosome"/>
</dbReference>
<sequence>MDITVVAKMKTNDGSEGILDLKEPVLVEMESAREFKVKNALEYLGHTDIKAQSLEMNKYVATSVFNGESYQTEISFSYALRANGQYFELKELKGMI</sequence>
<reference evidence="2" key="2">
    <citation type="submission" date="2016-03" db="EMBL/GenBank/DDBJ databases">
        <authorList>
            <person name="Seldin L."/>
        </authorList>
    </citation>
    <scope>NUCLEOTIDE SEQUENCE [LARGE SCALE GENOMIC DNA]</scope>
    <source>
        <strain evidence="2">PP9</strain>
    </source>
</reference>
<dbReference type="AlphaFoldDB" id="A0A143HFA8"/>
<dbReference type="KEGG" id="rst:ATY39_12640"/>